<dbReference type="PANTHER" id="PTHR43377:SF1">
    <property type="entry name" value="BILIVERDIN REDUCTASE A"/>
    <property type="match status" value="1"/>
</dbReference>
<dbReference type="SUPFAM" id="SSF51735">
    <property type="entry name" value="NAD(P)-binding Rossmann-fold domains"/>
    <property type="match status" value="1"/>
</dbReference>
<dbReference type="InterPro" id="IPR051450">
    <property type="entry name" value="Gfo/Idh/MocA_Oxidoreductases"/>
</dbReference>
<dbReference type="AlphaFoldDB" id="A0AAJ1BH78"/>
<keyword evidence="1" id="KW-0732">Signal</keyword>
<comment type="caution">
    <text evidence="4">The sequence shown here is derived from an EMBL/GenBank/DDBJ whole genome shotgun (WGS) entry which is preliminary data.</text>
</comment>
<keyword evidence="5" id="KW-1185">Reference proteome</keyword>
<evidence type="ECO:0000259" key="3">
    <source>
        <dbReference type="Pfam" id="PF22725"/>
    </source>
</evidence>
<gene>
    <name evidence="4" type="ORF">MJ923_06135</name>
</gene>
<name>A0AAJ1BH78_9GAMM</name>
<accession>A0AAJ1BH78</accession>
<organism evidence="4 5">
    <name type="scientific">Shewanella zhuhaiensis</name>
    <dbReference type="NCBI Taxonomy" id="2919576"/>
    <lineage>
        <taxon>Bacteria</taxon>
        <taxon>Pseudomonadati</taxon>
        <taxon>Pseudomonadota</taxon>
        <taxon>Gammaproteobacteria</taxon>
        <taxon>Alteromonadales</taxon>
        <taxon>Shewanellaceae</taxon>
        <taxon>Shewanella</taxon>
    </lineage>
</organism>
<reference evidence="4 5" key="1">
    <citation type="submission" date="2022-02" db="EMBL/GenBank/DDBJ databases">
        <title>The genome sequence of Shewanella sp. 3B26.</title>
        <authorList>
            <person name="Du J."/>
        </authorList>
    </citation>
    <scope>NUCLEOTIDE SEQUENCE [LARGE SCALE GENOMIC DNA]</scope>
    <source>
        <strain evidence="4 5">3B26</strain>
    </source>
</reference>
<dbReference type="SUPFAM" id="SSF55347">
    <property type="entry name" value="Glyceraldehyde-3-phosphate dehydrogenase-like, C-terminal domain"/>
    <property type="match status" value="1"/>
</dbReference>
<sequence>MNCYAVIGMGSIAKRHIANLKFLHPEAKIYSVSASGRNNEVPEYADAVISLDQLLAEKPVYAIIASPAPYHVTTAKILIEKGIPVLVEKPLSDSVNACDELLASIRELDANMVSVGYCLRFLPSAQIVKHYLDSGSLGNVYNIESNVGQFLPRWRKDKNYRDSVSAQKELGGGALLELSHELDYLFWFFDDLELQHSWLRTTDELDLGVEEIADLVLTTTSGTYISVHLDFIQKSTQRNCEFIGEKGRLVWDLIANSVTLFHATGTETLYSEPEYNKNGMYLDMLQAFENVKNAGISHLATVETASKVVKLIEDAKHFNKSGRMA</sequence>
<protein>
    <submittedName>
        <fullName evidence="4">Gfo/Idh/MocA family oxidoreductase</fullName>
    </submittedName>
</protein>
<dbReference type="EMBL" id="JAKUDL010000002">
    <property type="protein sequence ID" value="MCH4293882.1"/>
    <property type="molecule type" value="Genomic_DNA"/>
</dbReference>
<evidence type="ECO:0000256" key="1">
    <source>
        <dbReference type="ARBA" id="ARBA00022729"/>
    </source>
</evidence>
<dbReference type="PANTHER" id="PTHR43377">
    <property type="entry name" value="BILIVERDIN REDUCTASE A"/>
    <property type="match status" value="1"/>
</dbReference>
<dbReference type="InterPro" id="IPR055170">
    <property type="entry name" value="GFO_IDH_MocA-like_dom"/>
</dbReference>
<feature type="domain" description="Gfo/Idh/MocA-like oxidoreductase N-terminal" evidence="2">
    <location>
        <begin position="4"/>
        <end position="117"/>
    </location>
</feature>
<dbReference type="Proteomes" id="UP001297581">
    <property type="component" value="Unassembled WGS sequence"/>
</dbReference>
<evidence type="ECO:0000259" key="2">
    <source>
        <dbReference type="Pfam" id="PF01408"/>
    </source>
</evidence>
<dbReference type="Pfam" id="PF22725">
    <property type="entry name" value="GFO_IDH_MocA_C3"/>
    <property type="match status" value="1"/>
</dbReference>
<feature type="domain" description="GFO/IDH/MocA-like oxidoreductase" evidence="3">
    <location>
        <begin position="127"/>
        <end position="249"/>
    </location>
</feature>
<evidence type="ECO:0000313" key="5">
    <source>
        <dbReference type="Proteomes" id="UP001297581"/>
    </source>
</evidence>
<dbReference type="Pfam" id="PF01408">
    <property type="entry name" value="GFO_IDH_MocA"/>
    <property type="match status" value="1"/>
</dbReference>
<dbReference type="InterPro" id="IPR000683">
    <property type="entry name" value="Gfo/Idh/MocA-like_OxRdtase_N"/>
</dbReference>
<dbReference type="RefSeq" id="WP_240590345.1">
    <property type="nucleotide sequence ID" value="NZ_JAKUDL010000002.1"/>
</dbReference>
<evidence type="ECO:0000313" key="4">
    <source>
        <dbReference type="EMBL" id="MCH4293882.1"/>
    </source>
</evidence>
<dbReference type="GO" id="GO:0000166">
    <property type="term" value="F:nucleotide binding"/>
    <property type="evidence" value="ECO:0007669"/>
    <property type="project" value="InterPro"/>
</dbReference>
<dbReference type="InterPro" id="IPR036291">
    <property type="entry name" value="NAD(P)-bd_dom_sf"/>
</dbReference>
<dbReference type="Gene3D" id="3.30.360.10">
    <property type="entry name" value="Dihydrodipicolinate Reductase, domain 2"/>
    <property type="match status" value="1"/>
</dbReference>
<dbReference type="Gene3D" id="3.40.50.720">
    <property type="entry name" value="NAD(P)-binding Rossmann-like Domain"/>
    <property type="match status" value="1"/>
</dbReference>
<proteinExistence type="predicted"/>